<dbReference type="EMBL" id="DXCX01000017">
    <property type="protein sequence ID" value="HIY72637.1"/>
    <property type="molecule type" value="Genomic_DNA"/>
</dbReference>
<dbReference type="Proteomes" id="UP000886824">
    <property type="component" value="Unassembled WGS sequence"/>
</dbReference>
<proteinExistence type="predicted"/>
<comment type="caution">
    <text evidence="3">The sequence shown here is derived from an EMBL/GenBank/DDBJ whole genome shotgun (WGS) entry which is preliminary data.</text>
</comment>
<reference evidence="3" key="2">
    <citation type="submission" date="2021-04" db="EMBL/GenBank/DDBJ databases">
        <authorList>
            <person name="Gilroy R."/>
        </authorList>
    </citation>
    <scope>NUCLEOTIDE SEQUENCE</scope>
    <source>
        <strain evidence="3">CHK33-7979</strain>
    </source>
</reference>
<dbReference type="AlphaFoldDB" id="A0A9D1Z3C7"/>
<protein>
    <submittedName>
        <fullName evidence="3">Relaxase/mobilization nuclease domain-containing protein</fullName>
    </submittedName>
</protein>
<evidence type="ECO:0000256" key="1">
    <source>
        <dbReference type="SAM" id="Coils"/>
    </source>
</evidence>
<keyword evidence="1" id="KW-0175">Coiled coil</keyword>
<dbReference type="InterPro" id="IPR005094">
    <property type="entry name" value="Endonuclease_MobA/VirD2"/>
</dbReference>
<organism evidence="3 4">
    <name type="scientific">Candidatus Intestinimonas merdavium</name>
    <dbReference type="NCBI Taxonomy" id="2838622"/>
    <lineage>
        <taxon>Bacteria</taxon>
        <taxon>Bacillati</taxon>
        <taxon>Bacillota</taxon>
        <taxon>Clostridia</taxon>
        <taxon>Eubacteriales</taxon>
        <taxon>Intestinimonas</taxon>
    </lineage>
</organism>
<sequence>MAITKILARKGRLDVGIRYVLNGDKTQEQILTAHHGCDPGRELQQMMETKAQYSKEGGVQYYHMIQSFRPGEVSPELALEIARTLVEEHLPGYQAVIGVHVDKAHIHAHILFNSVNAETGEKYHSSPQSYYRQIRAISDRLCREHGLSVILEGQGAGAVSYAEWLRQTRGQPTFRTMLEADLRDAIQDANDLGHFFLLMEHKGWEIRHGSRLGFRLRGQERFLVPGRKDPRYTEEGIRSAIQGELSAIDQGLRPAVIPRPAYHPFRPHPKYRGFLALYVHYLYLLGKAGQRQYPPRMTPRLRQAAAQAERYQKQFHFLRDNGIATPEDMGAFLTRTEETLADLTKQRTILNVRKKKRQALYTALADVEALAVTRRLYEDGISGMEEQFGRYLDAVARLEGYPREPLLREKAEVYQQLAEVNRQIRQERQKLALCREIQKEVPKIAKTIQPTMEPEKEVNRDECRRR</sequence>
<gene>
    <name evidence="3" type="ORF">H9826_01505</name>
</gene>
<evidence type="ECO:0000313" key="4">
    <source>
        <dbReference type="Proteomes" id="UP000886824"/>
    </source>
</evidence>
<feature type="domain" description="MobA/VirD2-like nuclease" evidence="2">
    <location>
        <begin position="19"/>
        <end position="147"/>
    </location>
</feature>
<evidence type="ECO:0000259" key="2">
    <source>
        <dbReference type="Pfam" id="PF03432"/>
    </source>
</evidence>
<feature type="coiled-coil region" evidence="1">
    <location>
        <begin position="407"/>
        <end position="437"/>
    </location>
</feature>
<accession>A0A9D1Z3C7</accession>
<name>A0A9D1Z3C7_9FIRM</name>
<reference evidence="3" key="1">
    <citation type="journal article" date="2021" name="PeerJ">
        <title>Extensive microbial diversity within the chicken gut microbiome revealed by metagenomics and culture.</title>
        <authorList>
            <person name="Gilroy R."/>
            <person name="Ravi A."/>
            <person name="Getino M."/>
            <person name="Pursley I."/>
            <person name="Horton D.L."/>
            <person name="Alikhan N.F."/>
            <person name="Baker D."/>
            <person name="Gharbi K."/>
            <person name="Hall N."/>
            <person name="Watson M."/>
            <person name="Adriaenssens E.M."/>
            <person name="Foster-Nyarko E."/>
            <person name="Jarju S."/>
            <person name="Secka A."/>
            <person name="Antonio M."/>
            <person name="Oren A."/>
            <person name="Chaudhuri R.R."/>
            <person name="La Ragione R."/>
            <person name="Hildebrand F."/>
            <person name="Pallen M.J."/>
        </authorList>
    </citation>
    <scope>NUCLEOTIDE SEQUENCE</scope>
    <source>
        <strain evidence="3">CHK33-7979</strain>
    </source>
</reference>
<evidence type="ECO:0000313" key="3">
    <source>
        <dbReference type="EMBL" id="HIY72637.1"/>
    </source>
</evidence>
<dbReference type="Pfam" id="PF03432">
    <property type="entry name" value="Relaxase"/>
    <property type="match status" value="1"/>
</dbReference>